<organism evidence="1 2">
    <name type="scientific">Quisquiliibacterium transsilvanicum</name>
    <dbReference type="NCBI Taxonomy" id="1549638"/>
    <lineage>
        <taxon>Bacteria</taxon>
        <taxon>Pseudomonadati</taxon>
        <taxon>Pseudomonadota</taxon>
        <taxon>Betaproteobacteria</taxon>
        <taxon>Burkholderiales</taxon>
        <taxon>Burkholderiaceae</taxon>
        <taxon>Quisquiliibacterium</taxon>
    </lineage>
</organism>
<reference evidence="1 2" key="1">
    <citation type="submission" date="2020-08" db="EMBL/GenBank/DDBJ databases">
        <title>Genomic Encyclopedia of Type Strains, Phase IV (KMG-IV): sequencing the most valuable type-strain genomes for metagenomic binning, comparative biology and taxonomic classification.</title>
        <authorList>
            <person name="Goeker M."/>
        </authorList>
    </citation>
    <scope>NUCLEOTIDE SEQUENCE [LARGE SCALE GENOMIC DNA]</scope>
    <source>
        <strain evidence="1 2">DSM 29781</strain>
    </source>
</reference>
<keyword evidence="2" id="KW-1185">Reference proteome</keyword>
<evidence type="ECO:0000313" key="2">
    <source>
        <dbReference type="Proteomes" id="UP000532440"/>
    </source>
</evidence>
<dbReference type="RefSeq" id="WP_183968184.1">
    <property type="nucleotide sequence ID" value="NZ_BAABEW010000022.1"/>
</dbReference>
<sequence length="64" mass="7345">MSSISASLIEAHRDEIARLCAQTRVRRLDAFGSVVRADFSSERSLRNPWLRRRVEAERVPVYAS</sequence>
<accession>A0A7W8HIA1</accession>
<evidence type="ECO:0000313" key="1">
    <source>
        <dbReference type="EMBL" id="MBB5272552.1"/>
    </source>
</evidence>
<comment type="caution">
    <text evidence="1">The sequence shown here is derived from an EMBL/GenBank/DDBJ whole genome shotgun (WGS) entry which is preliminary data.</text>
</comment>
<gene>
    <name evidence="1" type="ORF">HNQ70_002575</name>
</gene>
<dbReference type="AlphaFoldDB" id="A0A7W8HIA1"/>
<dbReference type="EMBL" id="JACHGB010000005">
    <property type="protein sequence ID" value="MBB5272552.1"/>
    <property type="molecule type" value="Genomic_DNA"/>
</dbReference>
<dbReference type="Proteomes" id="UP000532440">
    <property type="component" value="Unassembled WGS sequence"/>
</dbReference>
<proteinExistence type="predicted"/>
<name>A0A7W8HIA1_9BURK</name>
<protein>
    <submittedName>
        <fullName evidence="1">Uncharacterized protein</fullName>
    </submittedName>
</protein>